<dbReference type="Gene3D" id="3.40.250.10">
    <property type="entry name" value="Rhodanese-like domain"/>
    <property type="match status" value="1"/>
</dbReference>
<reference evidence="2" key="1">
    <citation type="submission" date="2022-07" db="EMBL/GenBank/DDBJ databases">
        <title>Arcobacter roscoffensis sp. nov., a marine bacterium isolated from coastal seawater collected from Roscoff, France.</title>
        <authorList>
            <person name="Pascual J."/>
            <person name="Lepeaux C."/>
            <person name="Methner A."/>
            <person name="Overmann J."/>
        </authorList>
    </citation>
    <scope>NUCLEOTIDE SEQUENCE</scope>
    <source>
        <strain evidence="2">ARW1-2F2</strain>
    </source>
</reference>
<feature type="domain" description="Rhodanese" evidence="1">
    <location>
        <begin position="17"/>
        <end position="117"/>
    </location>
</feature>
<proteinExistence type="predicted"/>
<dbReference type="RefSeq" id="WP_254576513.1">
    <property type="nucleotide sequence ID" value="NZ_CP100595.1"/>
</dbReference>
<evidence type="ECO:0000313" key="3">
    <source>
        <dbReference type="Proteomes" id="UP001060012"/>
    </source>
</evidence>
<dbReference type="PANTHER" id="PTHR44086:SF13">
    <property type="entry name" value="THIOSULFATE SULFURTRANSFERASE PSPE"/>
    <property type="match status" value="1"/>
</dbReference>
<dbReference type="Proteomes" id="UP001060012">
    <property type="component" value="Chromosome"/>
</dbReference>
<dbReference type="CDD" id="cd00158">
    <property type="entry name" value="RHOD"/>
    <property type="match status" value="1"/>
</dbReference>
<protein>
    <submittedName>
        <fullName evidence="2">Rhodanese-like domain-containing protein</fullName>
    </submittedName>
</protein>
<dbReference type="SMART" id="SM00450">
    <property type="entry name" value="RHOD"/>
    <property type="match status" value="1"/>
</dbReference>
<name>A0ABY5E5K2_9BACT</name>
<dbReference type="InterPro" id="IPR001763">
    <property type="entry name" value="Rhodanese-like_dom"/>
</dbReference>
<dbReference type="SUPFAM" id="SSF52821">
    <property type="entry name" value="Rhodanese/Cell cycle control phosphatase"/>
    <property type="match status" value="1"/>
</dbReference>
<sequence length="120" mass="14063">MDELVDLQPKTVEKMINDSSVVMIDVRREDEWLRTGLIKNAHKMTFFDMYGNHNVEKWMEDFKKIVPNKNTTIVLICAHANRTRTIGNFLIDQGYKNTAHLFGGMALWQQELRETIKHKA</sequence>
<dbReference type="Pfam" id="PF00581">
    <property type="entry name" value="Rhodanese"/>
    <property type="match status" value="1"/>
</dbReference>
<dbReference type="InterPro" id="IPR036873">
    <property type="entry name" value="Rhodanese-like_dom_sf"/>
</dbReference>
<dbReference type="PROSITE" id="PS50206">
    <property type="entry name" value="RHODANESE_3"/>
    <property type="match status" value="1"/>
</dbReference>
<dbReference type="EMBL" id="CP100595">
    <property type="protein sequence ID" value="UTJ06333.1"/>
    <property type="molecule type" value="Genomic_DNA"/>
</dbReference>
<dbReference type="PANTHER" id="PTHR44086">
    <property type="entry name" value="THIOSULFATE SULFURTRANSFERASE RDL2, MITOCHONDRIAL-RELATED"/>
    <property type="match status" value="1"/>
</dbReference>
<accession>A0ABY5E5K2</accession>
<evidence type="ECO:0000259" key="1">
    <source>
        <dbReference type="PROSITE" id="PS50206"/>
    </source>
</evidence>
<organism evidence="2 3">
    <name type="scientific">Arcobacter roscoffensis</name>
    <dbReference type="NCBI Taxonomy" id="2961520"/>
    <lineage>
        <taxon>Bacteria</taxon>
        <taxon>Pseudomonadati</taxon>
        <taxon>Campylobacterota</taxon>
        <taxon>Epsilonproteobacteria</taxon>
        <taxon>Campylobacterales</taxon>
        <taxon>Arcobacteraceae</taxon>
        <taxon>Arcobacter</taxon>
    </lineage>
</organism>
<evidence type="ECO:0000313" key="2">
    <source>
        <dbReference type="EMBL" id="UTJ06333.1"/>
    </source>
</evidence>
<keyword evidence="3" id="KW-1185">Reference proteome</keyword>
<gene>
    <name evidence="2" type="ORF">NJU99_13940</name>
</gene>